<evidence type="ECO:0000313" key="6">
    <source>
        <dbReference type="EMBL" id="CAB4970209.1"/>
    </source>
</evidence>
<dbReference type="AlphaFoldDB" id="A0A6J7C477"/>
<dbReference type="GO" id="GO:0005829">
    <property type="term" value="C:cytosol"/>
    <property type="evidence" value="ECO:0007669"/>
    <property type="project" value="TreeGrafter"/>
</dbReference>
<dbReference type="EMBL" id="CAFBMT010000011">
    <property type="protein sequence ID" value="CAB4938828.1"/>
    <property type="molecule type" value="Genomic_DNA"/>
</dbReference>
<reference evidence="4" key="1">
    <citation type="submission" date="2020-05" db="EMBL/GenBank/DDBJ databases">
        <authorList>
            <person name="Chiriac C."/>
            <person name="Salcher M."/>
            <person name="Ghai R."/>
            <person name="Kavagutti S V."/>
        </authorList>
    </citation>
    <scope>NUCLEOTIDE SEQUENCE</scope>
</reference>
<dbReference type="InterPro" id="IPR003692">
    <property type="entry name" value="Hydantoinase_B"/>
</dbReference>
<evidence type="ECO:0000313" key="4">
    <source>
        <dbReference type="EMBL" id="CAB4851478.1"/>
    </source>
</evidence>
<organism evidence="4">
    <name type="scientific">freshwater metagenome</name>
    <dbReference type="NCBI Taxonomy" id="449393"/>
    <lineage>
        <taxon>unclassified sequences</taxon>
        <taxon>metagenomes</taxon>
        <taxon>ecological metagenomes</taxon>
    </lineage>
</organism>
<dbReference type="PANTHER" id="PTHR11365:SF23">
    <property type="entry name" value="HYPOTHETICAL 5-OXOPROLINASE (EUROFUNG)-RELATED"/>
    <property type="match status" value="1"/>
</dbReference>
<name>A0A6J7C477_9ZZZZ</name>
<evidence type="ECO:0000313" key="5">
    <source>
        <dbReference type="EMBL" id="CAB4938828.1"/>
    </source>
</evidence>
<gene>
    <name evidence="3" type="ORF">UFOPK2656_01825</name>
    <name evidence="4" type="ORF">UFOPK3267_01553</name>
    <name evidence="5" type="ORF">UFOPK3651_02000</name>
    <name evidence="6" type="ORF">UFOPK3931_00038</name>
    <name evidence="2" type="ORF">UFOPK4189_01913</name>
</gene>
<feature type="domain" description="Hydantoinase B/oxoprolinase" evidence="1">
    <location>
        <begin position="29"/>
        <end position="598"/>
    </location>
</feature>
<dbReference type="InterPro" id="IPR045079">
    <property type="entry name" value="Oxoprolinase-like"/>
</dbReference>
<evidence type="ECO:0000259" key="1">
    <source>
        <dbReference type="Pfam" id="PF02538"/>
    </source>
</evidence>
<protein>
    <submittedName>
        <fullName evidence="4">Unannotated protein</fullName>
    </submittedName>
</protein>
<dbReference type="Pfam" id="PF02538">
    <property type="entry name" value="Hydantoinase_B"/>
    <property type="match status" value="1"/>
</dbReference>
<dbReference type="GO" id="GO:0006749">
    <property type="term" value="P:glutathione metabolic process"/>
    <property type="evidence" value="ECO:0007669"/>
    <property type="project" value="TreeGrafter"/>
</dbReference>
<evidence type="ECO:0000313" key="2">
    <source>
        <dbReference type="EMBL" id="CAB4364146.1"/>
    </source>
</evidence>
<dbReference type="PANTHER" id="PTHR11365">
    <property type="entry name" value="5-OXOPROLINASE RELATED"/>
    <property type="match status" value="1"/>
</dbReference>
<dbReference type="EMBL" id="CAESGF010000010">
    <property type="protein sequence ID" value="CAB4364146.1"/>
    <property type="molecule type" value="Genomic_DNA"/>
</dbReference>
<evidence type="ECO:0000313" key="3">
    <source>
        <dbReference type="EMBL" id="CAB4726735.1"/>
    </source>
</evidence>
<dbReference type="EMBL" id="CAFBIY010000082">
    <property type="protein sequence ID" value="CAB4851478.1"/>
    <property type="molecule type" value="Genomic_DNA"/>
</dbReference>
<sequence>MSTNTSSSAVRLRDMSDAEFIERYSCERFTATVLSNRYAFVIDNIKDQLMRTAFSPIVRASDFAAGLSGPPEIGWPMAAVSQTVPLHVGSIPDAVRITLEEYGLENLANGDIIACNDYYRVGTHLNDVVFIRPLILDGRLLGALALRCHQIDIGGKAPGGFQASKMNRYEDGLTLPPIRLFHKGEPVKEAMRLFFSNTRFAPLIYQDMQTINACLKMGESLILDSIAKYGVDAYLGAIRYTDDVSAETMHDALAKLPDGVYEGEEIIDTDFLPNSPEYRIKMRINKRGGRAEVDLSGSSIAARSALNSSWPDARTGIALGLKCLIDRYSRYTSGSLRPIDVVLPPNSIVNPDPPHACMYYFEVTLSMIMAVFNTLNAALGEDAVAHDSGPQGIGTVSGATDDGMAEMLFSGAYKLGPDVGHSNTPWGGSRFGDGMSAASTHPFNVRMTYDEAVHNPSAMLSAVTISSGVMPDSGGPGKHRGGTSRYIDDMWLVPTRQSSTNARTKRERPGVYGGKGGRLGGVWMWSGDTNTFGFDNQPAAALHGEAYASSRPVIGTCNPVTHEPDPNGVYFHSEVAVPAPVGSVVRTVTNGAGGWGDPLTREISAVVEDVRDGYVTIGGAARDYGVVITGDPENDPEGLIVDEAATSALRSAPRS</sequence>
<dbReference type="GO" id="GO:0017168">
    <property type="term" value="F:5-oxoprolinase (ATP-hydrolyzing) activity"/>
    <property type="evidence" value="ECO:0007669"/>
    <property type="project" value="TreeGrafter"/>
</dbReference>
<accession>A0A6J7C477</accession>
<dbReference type="EMBL" id="CAEZYF010000010">
    <property type="protein sequence ID" value="CAB4726735.1"/>
    <property type="molecule type" value="Genomic_DNA"/>
</dbReference>
<proteinExistence type="predicted"/>
<dbReference type="EMBL" id="CAFBOL010000001">
    <property type="protein sequence ID" value="CAB4970209.1"/>
    <property type="molecule type" value="Genomic_DNA"/>
</dbReference>